<dbReference type="EMBL" id="MU853277">
    <property type="protein sequence ID" value="KAK4118217.1"/>
    <property type="molecule type" value="Genomic_DNA"/>
</dbReference>
<feature type="compositionally biased region" description="Polar residues" evidence="1">
    <location>
        <begin position="83"/>
        <end position="93"/>
    </location>
</feature>
<organism evidence="2 3">
    <name type="scientific">Parathielavia appendiculata</name>
    <dbReference type="NCBI Taxonomy" id="2587402"/>
    <lineage>
        <taxon>Eukaryota</taxon>
        <taxon>Fungi</taxon>
        <taxon>Dikarya</taxon>
        <taxon>Ascomycota</taxon>
        <taxon>Pezizomycotina</taxon>
        <taxon>Sordariomycetes</taxon>
        <taxon>Sordariomycetidae</taxon>
        <taxon>Sordariales</taxon>
        <taxon>Chaetomiaceae</taxon>
        <taxon>Parathielavia</taxon>
    </lineage>
</organism>
<protein>
    <submittedName>
        <fullName evidence="2">Uncharacterized protein</fullName>
    </submittedName>
</protein>
<evidence type="ECO:0000256" key="1">
    <source>
        <dbReference type="SAM" id="MobiDB-lite"/>
    </source>
</evidence>
<keyword evidence="3" id="KW-1185">Reference proteome</keyword>
<comment type="caution">
    <text evidence="2">The sequence shown here is derived from an EMBL/GenBank/DDBJ whole genome shotgun (WGS) entry which is preliminary data.</text>
</comment>
<dbReference type="Proteomes" id="UP001302602">
    <property type="component" value="Unassembled WGS sequence"/>
</dbReference>
<reference evidence="2" key="2">
    <citation type="submission" date="2023-05" db="EMBL/GenBank/DDBJ databases">
        <authorList>
            <consortium name="Lawrence Berkeley National Laboratory"/>
            <person name="Steindorff A."/>
            <person name="Hensen N."/>
            <person name="Bonometti L."/>
            <person name="Westerberg I."/>
            <person name="Brannstrom I.O."/>
            <person name="Guillou S."/>
            <person name="Cros-Aarteil S."/>
            <person name="Calhoun S."/>
            <person name="Haridas S."/>
            <person name="Kuo A."/>
            <person name="Mondo S."/>
            <person name="Pangilinan J."/>
            <person name="Riley R."/>
            <person name="Labutti K."/>
            <person name="Andreopoulos B."/>
            <person name="Lipzen A."/>
            <person name="Chen C."/>
            <person name="Yanf M."/>
            <person name="Daum C."/>
            <person name="Ng V."/>
            <person name="Clum A."/>
            <person name="Ohm R."/>
            <person name="Martin F."/>
            <person name="Silar P."/>
            <person name="Natvig D."/>
            <person name="Lalanne C."/>
            <person name="Gautier V."/>
            <person name="Ament-Velasquez S.L."/>
            <person name="Kruys A."/>
            <person name="Hutchinson M.I."/>
            <person name="Powell A.J."/>
            <person name="Barry K."/>
            <person name="Miller A.N."/>
            <person name="Grigoriev I.V."/>
            <person name="Debuchy R."/>
            <person name="Gladieux P."/>
            <person name="Thoren M.H."/>
            <person name="Johannesson H."/>
        </authorList>
    </citation>
    <scope>NUCLEOTIDE SEQUENCE</scope>
    <source>
        <strain evidence="2">CBS 731.68</strain>
    </source>
</reference>
<feature type="region of interest" description="Disordered" evidence="1">
    <location>
        <begin position="79"/>
        <end position="100"/>
    </location>
</feature>
<reference evidence="2" key="1">
    <citation type="journal article" date="2023" name="Mol. Phylogenet. Evol.">
        <title>Genome-scale phylogeny and comparative genomics of the fungal order Sordariales.</title>
        <authorList>
            <person name="Hensen N."/>
            <person name="Bonometti L."/>
            <person name="Westerberg I."/>
            <person name="Brannstrom I.O."/>
            <person name="Guillou S."/>
            <person name="Cros-Aarteil S."/>
            <person name="Calhoun S."/>
            <person name="Haridas S."/>
            <person name="Kuo A."/>
            <person name="Mondo S."/>
            <person name="Pangilinan J."/>
            <person name="Riley R."/>
            <person name="LaButti K."/>
            <person name="Andreopoulos B."/>
            <person name="Lipzen A."/>
            <person name="Chen C."/>
            <person name="Yan M."/>
            <person name="Daum C."/>
            <person name="Ng V."/>
            <person name="Clum A."/>
            <person name="Steindorff A."/>
            <person name="Ohm R.A."/>
            <person name="Martin F."/>
            <person name="Silar P."/>
            <person name="Natvig D.O."/>
            <person name="Lalanne C."/>
            <person name="Gautier V."/>
            <person name="Ament-Velasquez S.L."/>
            <person name="Kruys A."/>
            <person name="Hutchinson M.I."/>
            <person name="Powell A.J."/>
            <person name="Barry K."/>
            <person name="Miller A.N."/>
            <person name="Grigoriev I.V."/>
            <person name="Debuchy R."/>
            <person name="Gladieux P."/>
            <person name="Hiltunen Thoren M."/>
            <person name="Johannesson H."/>
        </authorList>
    </citation>
    <scope>NUCLEOTIDE SEQUENCE</scope>
    <source>
        <strain evidence="2">CBS 731.68</strain>
    </source>
</reference>
<evidence type="ECO:0000313" key="3">
    <source>
        <dbReference type="Proteomes" id="UP001302602"/>
    </source>
</evidence>
<evidence type="ECO:0000313" key="2">
    <source>
        <dbReference type="EMBL" id="KAK4118217.1"/>
    </source>
</evidence>
<feature type="compositionally biased region" description="Low complexity" evidence="1">
    <location>
        <begin position="29"/>
        <end position="40"/>
    </location>
</feature>
<proteinExistence type="predicted"/>
<feature type="region of interest" description="Disordered" evidence="1">
    <location>
        <begin position="1"/>
        <end position="46"/>
    </location>
</feature>
<dbReference type="GeneID" id="87823983"/>
<dbReference type="RefSeq" id="XP_062641990.1">
    <property type="nucleotide sequence ID" value="XM_062787213.1"/>
</dbReference>
<gene>
    <name evidence="2" type="ORF">N657DRAFT_404933</name>
</gene>
<name>A0AAN6TPC8_9PEZI</name>
<dbReference type="AlphaFoldDB" id="A0AAN6TPC8"/>
<accession>A0AAN6TPC8</accession>
<sequence length="231" mass="25169">MWAQKRGASVYNPAGPGGSSGRKNPPPGKSSGSGHGPSNNQTAKIPNCEDIHHPLFAQLTNPVAMRLTEPLTEALTEPLTELSSNDAPSTTATAGIVRPPLFQPRRTLHEQANALADTDIQSLPADVAQLPTIQSGRRRFVLERFLHKRTVRTSWISQYGIFIVEIGVATAEGRQPVFWCCSFCDKLYNAVATTTGNVFLAFLRWPSTSLLSQRCLRSARGCSAVRSLQWA</sequence>